<evidence type="ECO:0000259" key="6">
    <source>
        <dbReference type="Pfam" id="PF24595"/>
    </source>
</evidence>
<keyword evidence="3" id="KW-0677">Repeat</keyword>
<dbReference type="InterPro" id="IPR052574">
    <property type="entry name" value="CDIRP"/>
</dbReference>
<dbReference type="AlphaFoldDB" id="A0A5C6YW93"/>
<evidence type="ECO:0000256" key="2">
    <source>
        <dbReference type="ARBA" id="ARBA00022729"/>
    </source>
</evidence>
<dbReference type="PANTHER" id="PTHR47566">
    <property type="match status" value="1"/>
</dbReference>
<dbReference type="SUPFAM" id="SSF52058">
    <property type="entry name" value="L domain-like"/>
    <property type="match status" value="1"/>
</dbReference>
<protein>
    <submittedName>
        <fullName evidence="7">T9SS type A sorting domain-containing protein</fullName>
    </submittedName>
</protein>
<organism evidence="7 8">
    <name type="scientific">Aequorivita antarctica</name>
    <dbReference type="NCBI Taxonomy" id="153266"/>
    <lineage>
        <taxon>Bacteria</taxon>
        <taxon>Pseudomonadati</taxon>
        <taxon>Bacteroidota</taxon>
        <taxon>Flavobacteriia</taxon>
        <taxon>Flavobacteriales</taxon>
        <taxon>Flavobacteriaceae</taxon>
        <taxon>Aequorivita</taxon>
    </lineage>
</organism>
<feature type="signal peptide" evidence="4">
    <location>
        <begin position="1"/>
        <end position="18"/>
    </location>
</feature>
<feature type="domain" description="Secretion system C-terminal sorting" evidence="5">
    <location>
        <begin position="736"/>
        <end position="798"/>
    </location>
</feature>
<keyword evidence="2 4" id="KW-0732">Signal</keyword>
<dbReference type="InterPro" id="IPR032675">
    <property type="entry name" value="LRR_dom_sf"/>
</dbReference>
<evidence type="ECO:0000256" key="1">
    <source>
        <dbReference type="ARBA" id="ARBA00022614"/>
    </source>
</evidence>
<evidence type="ECO:0000256" key="4">
    <source>
        <dbReference type="SAM" id="SignalP"/>
    </source>
</evidence>
<dbReference type="InterPro" id="IPR055353">
    <property type="entry name" value="DUF7619"/>
</dbReference>
<dbReference type="Gene3D" id="3.80.10.10">
    <property type="entry name" value="Ribonuclease Inhibitor"/>
    <property type="match status" value="1"/>
</dbReference>
<dbReference type="EMBL" id="VORT01000012">
    <property type="protein sequence ID" value="TXD71854.1"/>
    <property type="molecule type" value="Genomic_DNA"/>
</dbReference>
<dbReference type="OrthoDB" id="1110367at2"/>
<name>A0A5C6YW93_9FLAO</name>
<accession>A0A5C6YW93</accession>
<feature type="domain" description="DUF7619" evidence="6">
    <location>
        <begin position="587"/>
        <end position="718"/>
    </location>
</feature>
<evidence type="ECO:0000313" key="8">
    <source>
        <dbReference type="Proteomes" id="UP000321497"/>
    </source>
</evidence>
<comment type="caution">
    <text evidence="7">The sequence shown here is derived from an EMBL/GenBank/DDBJ whole genome shotgun (WGS) entry which is preliminary data.</text>
</comment>
<keyword evidence="1" id="KW-0433">Leucine-rich repeat</keyword>
<reference evidence="7 8" key="1">
    <citation type="submission" date="2019-08" db="EMBL/GenBank/DDBJ databases">
        <title>Genome of Aequorivita antarctica SW49 (type strain).</title>
        <authorList>
            <person name="Bowman J.P."/>
        </authorList>
    </citation>
    <scope>NUCLEOTIDE SEQUENCE [LARGE SCALE GENOMIC DNA]</scope>
    <source>
        <strain evidence="7 8">SW49</strain>
    </source>
</reference>
<proteinExistence type="predicted"/>
<gene>
    <name evidence="7" type="ORF">ESU54_14815</name>
</gene>
<dbReference type="RefSeq" id="WP_111845030.1">
    <property type="nucleotide sequence ID" value="NZ_UEGI01000012.1"/>
</dbReference>
<dbReference type="PROSITE" id="PS51450">
    <property type="entry name" value="LRR"/>
    <property type="match status" value="1"/>
</dbReference>
<evidence type="ECO:0000313" key="7">
    <source>
        <dbReference type="EMBL" id="TXD71854.1"/>
    </source>
</evidence>
<dbReference type="Proteomes" id="UP000321497">
    <property type="component" value="Unassembled WGS sequence"/>
</dbReference>
<dbReference type="GO" id="GO:0035591">
    <property type="term" value="F:signaling adaptor activity"/>
    <property type="evidence" value="ECO:0007669"/>
    <property type="project" value="TreeGrafter"/>
</dbReference>
<dbReference type="Pfam" id="PF18962">
    <property type="entry name" value="Por_Secre_tail"/>
    <property type="match status" value="1"/>
</dbReference>
<dbReference type="NCBIfam" id="TIGR04183">
    <property type="entry name" value="Por_Secre_tail"/>
    <property type="match status" value="1"/>
</dbReference>
<dbReference type="PANTHER" id="PTHR47566:SF1">
    <property type="entry name" value="PROTEIN NUD1"/>
    <property type="match status" value="1"/>
</dbReference>
<evidence type="ECO:0000256" key="3">
    <source>
        <dbReference type="ARBA" id="ARBA00022737"/>
    </source>
</evidence>
<dbReference type="Pfam" id="PF24595">
    <property type="entry name" value="DUF7619"/>
    <property type="match status" value="1"/>
</dbReference>
<dbReference type="InterPro" id="IPR026444">
    <property type="entry name" value="Secre_tail"/>
</dbReference>
<feature type="chain" id="PRO_5022712687" evidence="4">
    <location>
        <begin position="19"/>
        <end position="807"/>
    </location>
</feature>
<sequence>MKHLLLTLTLLTSFFASAQIVNIPDANFKNALLNHNPVIDTNGDGEIQVSEAEVVTLLDVQNKDIQGLTGIEAFVGLQALFCGGNQLTELDVSQIVDLITLSCANNLITGLDLSENILLEQLTCFNNQLTQLDFSQNINLLQLSCEKNPLVSLNVTQCPNLNLLYCYEAQLSNLDVSQNTSLEYLACHRNFISVLNVSQHPNISILSCYDNRIEFLDVTSITNLLTLWANNNDIASIDLLNNSNLSMLHISNNPISNIDVSSNLLLREIKFSNTLIQELDLSNNADLCKIEGINNLNLTYINLKNGNNEVFGGSCSSPTLSLLNNPNLQFICVEDAQYAAANFTDIPPLTTFVEDCSIANGDLNHITGTVKYDDENNGCDGGDAGVGNLLVNTTDGTNNFATTTINIGDYNLTVAENTYTTTVLGLSPYFTLSPAQAVDTFVGFNQIEIADFCISPTITANDLAVTLVPLNAARPGFEARYKLVYENVGTTQLSGNVELDFDGALITFVEATPAETSVNGNTISWDYSNLNPFEIRNIEVIFDVAQPPIVEEGDVLAFIARVNPISGDAAPDDNVFQLNQIAVNSFDPNDKQVLEGYQVLIENVDEYLHYVVRFQNMGTASAINVRVQDALDEKLDWTTLKVLDASHAMETQLVNSTIDFIFDDINLPTATSDPEGSQGFVAFKVKPLGTVQLDDVVANKADIYFDFNAAIVTNTVYTRFVDVLGVTDFDTLKIVLYPNPANNMLNIQAEAPISSIEIMNVLGQTLLTSKGTSNKEQVDISGFSAGNYFVKVTVGNKGSKVLRVIKE</sequence>
<evidence type="ECO:0000259" key="5">
    <source>
        <dbReference type="Pfam" id="PF18962"/>
    </source>
</evidence>
<keyword evidence="8" id="KW-1185">Reference proteome</keyword>
<dbReference type="InterPro" id="IPR001611">
    <property type="entry name" value="Leu-rich_rpt"/>
</dbReference>